<feature type="region of interest" description="Disordered" evidence="1">
    <location>
        <begin position="301"/>
        <end position="412"/>
    </location>
</feature>
<reference evidence="4" key="2">
    <citation type="submission" date="2021-04" db="EMBL/GenBank/DDBJ databases">
        <authorList>
            <person name="Gilroy R."/>
        </authorList>
    </citation>
    <scope>NUCLEOTIDE SEQUENCE</scope>
    <source>
        <strain evidence="4">ChiSjej1B19-5720</strain>
    </source>
</reference>
<dbReference type="Proteomes" id="UP000823842">
    <property type="component" value="Unassembled WGS sequence"/>
</dbReference>
<protein>
    <submittedName>
        <fullName evidence="4">LysM peptidoglycan-binding domain-containing protein</fullName>
    </submittedName>
</protein>
<evidence type="ECO:0000256" key="2">
    <source>
        <dbReference type="SAM" id="Phobius"/>
    </source>
</evidence>
<keyword evidence="2" id="KW-0472">Membrane</keyword>
<evidence type="ECO:0000313" key="5">
    <source>
        <dbReference type="Proteomes" id="UP000823842"/>
    </source>
</evidence>
<dbReference type="InterPro" id="IPR036779">
    <property type="entry name" value="LysM_dom_sf"/>
</dbReference>
<reference evidence="4" key="1">
    <citation type="journal article" date="2021" name="PeerJ">
        <title>Extensive microbial diversity within the chicken gut microbiome revealed by metagenomics and culture.</title>
        <authorList>
            <person name="Gilroy R."/>
            <person name="Ravi A."/>
            <person name="Getino M."/>
            <person name="Pursley I."/>
            <person name="Horton D.L."/>
            <person name="Alikhan N.F."/>
            <person name="Baker D."/>
            <person name="Gharbi K."/>
            <person name="Hall N."/>
            <person name="Watson M."/>
            <person name="Adriaenssens E.M."/>
            <person name="Foster-Nyarko E."/>
            <person name="Jarju S."/>
            <person name="Secka A."/>
            <person name="Antonio M."/>
            <person name="Oren A."/>
            <person name="Chaudhuri R.R."/>
            <person name="La Ragione R."/>
            <person name="Hildebrand F."/>
            <person name="Pallen M.J."/>
        </authorList>
    </citation>
    <scope>NUCLEOTIDE SEQUENCE</scope>
    <source>
        <strain evidence="4">ChiSjej1B19-5720</strain>
    </source>
</reference>
<keyword evidence="2" id="KW-0812">Transmembrane</keyword>
<feature type="compositionally biased region" description="Basic and acidic residues" evidence="1">
    <location>
        <begin position="372"/>
        <end position="398"/>
    </location>
</feature>
<organism evidence="4 5">
    <name type="scientific">Candidatus Blautia faecavium</name>
    <dbReference type="NCBI Taxonomy" id="2838487"/>
    <lineage>
        <taxon>Bacteria</taxon>
        <taxon>Bacillati</taxon>
        <taxon>Bacillota</taxon>
        <taxon>Clostridia</taxon>
        <taxon>Lachnospirales</taxon>
        <taxon>Lachnospiraceae</taxon>
        <taxon>Blautia</taxon>
    </lineage>
</organism>
<evidence type="ECO:0000259" key="3">
    <source>
        <dbReference type="PROSITE" id="PS51782"/>
    </source>
</evidence>
<dbReference type="Gene3D" id="3.10.350.10">
    <property type="entry name" value="LysM domain"/>
    <property type="match status" value="1"/>
</dbReference>
<proteinExistence type="predicted"/>
<sequence>MIEVIYKEEKQEAKGNQGVFSIPRNIRQIGLINENYRIYVEDYVYTFLGKTAEKTKKEENQAGCLAVLLGEIKWAEGVSYVFIRGTIKVESTEAAADHIDFSQEVWTQIQEEEEKYFKGQEIVGWFFAQPELPLKATDLFKRVHLKHFGGGEKVLMLMDPTEREDAFFRYENGFLVKQSGYYLYYEKNPMMQAYMIDKNQLSQEEQKEEVEDEAVKTFRKIIKSKKKNDQDQEEQGGISVFSYAATACLVLAIGVVGINFYQNYRDIQSINEKAEMASASVAEDTGEESQEDEVTMAYPTITPKVQPSETPSPAPGEEEGGQAETEGTDKADTTGTDTADTTETDTQETQTSQSESIEAEEDSADSSQGETDMERFYLEESDERKAKRKAELAQRQESQEETEAETAADSVHSSYVIKPGDTLYQISMEKYGSIEAITEICELNGLSENETIYPGQIIVLP</sequence>
<name>A0A9D2RW05_9FIRM</name>
<dbReference type="AlphaFoldDB" id="A0A9D2RW05"/>
<evidence type="ECO:0000313" key="4">
    <source>
        <dbReference type="EMBL" id="HJB28231.1"/>
    </source>
</evidence>
<gene>
    <name evidence="4" type="ORF">IAA06_05500</name>
</gene>
<accession>A0A9D2RW05</accession>
<dbReference type="InterPro" id="IPR018392">
    <property type="entry name" value="LysM"/>
</dbReference>
<feature type="transmembrane region" description="Helical" evidence="2">
    <location>
        <begin position="240"/>
        <end position="261"/>
    </location>
</feature>
<dbReference type="EMBL" id="DWYZ01000104">
    <property type="protein sequence ID" value="HJB28231.1"/>
    <property type="molecule type" value="Genomic_DNA"/>
</dbReference>
<dbReference type="CDD" id="cd00118">
    <property type="entry name" value="LysM"/>
    <property type="match status" value="1"/>
</dbReference>
<comment type="caution">
    <text evidence="4">The sequence shown here is derived from an EMBL/GenBank/DDBJ whole genome shotgun (WGS) entry which is preliminary data.</text>
</comment>
<dbReference type="SUPFAM" id="SSF54106">
    <property type="entry name" value="LysM domain"/>
    <property type="match status" value="1"/>
</dbReference>
<feature type="domain" description="LysM" evidence="3">
    <location>
        <begin position="413"/>
        <end position="460"/>
    </location>
</feature>
<evidence type="ECO:0000256" key="1">
    <source>
        <dbReference type="SAM" id="MobiDB-lite"/>
    </source>
</evidence>
<dbReference type="Pfam" id="PF01476">
    <property type="entry name" value="LysM"/>
    <property type="match status" value="1"/>
</dbReference>
<keyword evidence="2" id="KW-1133">Transmembrane helix</keyword>
<dbReference type="PROSITE" id="PS51782">
    <property type="entry name" value="LYSM"/>
    <property type="match status" value="1"/>
</dbReference>
<dbReference type="SMART" id="SM00257">
    <property type="entry name" value="LysM"/>
    <property type="match status" value="1"/>
</dbReference>
<feature type="compositionally biased region" description="Low complexity" evidence="1">
    <location>
        <begin position="347"/>
        <end position="356"/>
    </location>
</feature>